<evidence type="ECO:0000313" key="1">
    <source>
        <dbReference type="EMBL" id="EXM19971.1"/>
    </source>
</evidence>
<organism evidence="1">
    <name type="scientific">Fusarium oxysporum f. sp. vasinfectum 25433</name>
    <dbReference type="NCBI Taxonomy" id="1089449"/>
    <lineage>
        <taxon>Eukaryota</taxon>
        <taxon>Fungi</taxon>
        <taxon>Dikarya</taxon>
        <taxon>Ascomycota</taxon>
        <taxon>Pezizomycotina</taxon>
        <taxon>Sordariomycetes</taxon>
        <taxon>Hypocreomycetidae</taxon>
        <taxon>Hypocreales</taxon>
        <taxon>Nectriaceae</taxon>
        <taxon>Fusarium</taxon>
        <taxon>Fusarium oxysporum species complex</taxon>
    </lineage>
</organism>
<accession>X0LG11</accession>
<name>X0LG11_FUSOX</name>
<reference evidence="1" key="1">
    <citation type="submission" date="2011-11" db="EMBL/GenBank/DDBJ databases">
        <title>The Genome Sequence of Fusarium oxysporum Cotton.</title>
        <authorList>
            <consortium name="The Broad Institute Genome Sequencing Platform"/>
            <person name="Ma L.-J."/>
            <person name="Gale L.R."/>
            <person name="Schwartz D.C."/>
            <person name="Zhou S."/>
            <person name="Corby-Kistler H."/>
            <person name="Young S.K."/>
            <person name="Zeng Q."/>
            <person name="Gargeya S."/>
            <person name="Fitzgerald M."/>
            <person name="Haas B."/>
            <person name="Abouelleil A."/>
            <person name="Alvarado L."/>
            <person name="Arachchi H.M."/>
            <person name="Berlin A."/>
            <person name="Brown A."/>
            <person name="Chapman S.B."/>
            <person name="Chen Z."/>
            <person name="Dunbar C."/>
            <person name="Freedman E."/>
            <person name="Gearin G."/>
            <person name="Goldberg J."/>
            <person name="Griggs A."/>
            <person name="Gujja S."/>
            <person name="Heiman D."/>
            <person name="Howarth C."/>
            <person name="Larson L."/>
            <person name="Lui A."/>
            <person name="MacDonald P.J.P."/>
            <person name="Montmayeur A."/>
            <person name="Murphy C."/>
            <person name="Neiman D."/>
            <person name="Pearson M."/>
            <person name="Priest M."/>
            <person name="Roberts A."/>
            <person name="Saif S."/>
            <person name="Shea T."/>
            <person name="Shenoy N."/>
            <person name="Sisk P."/>
            <person name="Stolte C."/>
            <person name="Sykes S."/>
            <person name="Wortman J."/>
            <person name="Nusbaum C."/>
            <person name="Birren B."/>
        </authorList>
    </citation>
    <scope>NUCLEOTIDE SEQUENCE [LARGE SCALE GENOMIC DNA]</scope>
    <source>
        <strain evidence="1">25433</strain>
    </source>
</reference>
<protein>
    <submittedName>
        <fullName evidence="1">Uncharacterized protein</fullName>
    </submittedName>
</protein>
<dbReference type="AlphaFoldDB" id="X0LG11"/>
<reference evidence="1" key="2">
    <citation type="submission" date="2012-05" db="EMBL/GenBank/DDBJ databases">
        <title>The Genome Annotation of Fusarium oxysporum Cotton.</title>
        <authorList>
            <consortium name="The Broad Institute Genomics Platform"/>
            <person name="Ma L.-J."/>
            <person name="Corby-Kistler H."/>
            <person name="Broz K."/>
            <person name="Gale L.R."/>
            <person name="Jonkers W."/>
            <person name="O'Donnell K."/>
            <person name="Ploetz R."/>
            <person name="Steinberg C."/>
            <person name="Schwartz D.C."/>
            <person name="VanEtten H."/>
            <person name="Zhou S."/>
            <person name="Young S.K."/>
            <person name="Zeng Q."/>
            <person name="Gargeya S."/>
            <person name="Fitzgerald M."/>
            <person name="Abouelleil A."/>
            <person name="Alvarado L."/>
            <person name="Chapman S.B."/>
            <person name="Gainer-Dewar J."/>
            <person name="Goldberg J."/>
            <person name="Griggs A."/>
            <person name="Gujja S."/>
            <person name="Hansen M."/>
            <person name="Howarth C."/>
            <person name="Imamovic A."/>
            <person name="Ireland A."/>
            <person name="Larimer J."/>
            <person name="McCowan C."/>
            <person name="Murphy C."/>
            <person name="Pearson M."/>
            <person name="Poon T.W."/>
            <person name="Priest M."/>
            <person name="Roberts A."/>
            <person name="Saif S."/>
            <person name="Shea T."/>
            <person name="Sykes S."/>
            <person name="Wortman J."/>
            <person name="Nusbaum C."/>
            <person name="Birren B."/>
        </authorList>
    </citation>
    <scope>NUCLEOTIDE SEQUENCE</scope>
    <source>
        <strain evidence="1">25433</strain>
    </source>
</reference>
<sequence length="57" mass="6470">MIHFAIQLWNFPSDKTQYLRASLMRIVIGNGPEGPVSEAYDNEYKNPVLFDKPSPAC</sequence>
<dbReference type="HOGENOM" id="CLU_2996544_0_0_1"/>
<dbReference type="OrthoDB" id="3552356at2759"/>
<proteinExistence type="predicted"/>
<gene>
    <name evidence="1" type="ORF">FOTG_11998</name>
</gene>
<dbReference type="EMBL" id="JH657957">
    <property type="protein sequence ID" value="EXM19971.1"/>
    <property type="molecule type" value="Genomic_DNA"/>
</dbReference>
<dbReference type="Proteomes" id="UP000030701">
    <property type="component" value="Unassembled WGS sequence"/>
</dbReference>